<evidence type="ECO:0000256" key="4">
    <source>
        <dbReference type="ARBA" id="ARBA00022475"/>
    </source>
</evidence>
<evidence type="ECO:0000256" key="5">
    <source>
        <dbReference type="ARBA" id="ARBA00022519"/>
    </source>
</evidence>
<dbReference type="PROSITE" id="PS00543">
    <property type="entry name" value="HLYD_FAMILY"/>
    <property type="match status" value="1"/>
</dbReference>
<dbReference type="InterPro" id="IPR050739">
    <property type="entry name" value="MFP"/>
</dbReference>
<dbReference type="Gene3D" id="2.40.50.100">
    <property type="match status" value="1"/>
</dbReference>
<dbReference type="NCBIfam" id="TIGR01843">
    <property type="entry name" value="type_I_hlyD"/>
    <property type="match status" value="1"/>
</dbReference>
<evidence type="ECO:0000256" key="3">
    <source>
        <dbReference type="ARBA" id="ARBA00022448"/>
    </source>
</evidence>
<evidence type="ECO:0000313" key="12">
    <source>
        <dbReference type="EMBL" id="WED44338.1"/>
    </source>
</evidence>
<keyword evidence="5 9" id="KW-0997">Cell inner membrane</keyword>
<dbReference type="EMBL" id="CP119078">
    <property type="protein sequence ID" value="WED44338.1"/>
    <property type="molecule type" value="Genomic_DNA"/>
</dbReference>
<proteinExistence type="inferred from homology"/>
<organism evidence="12 13">
    <name type="scientific">Legionella cardiaca</name>
    <dbReference type="NCBI Taxonomy" id="1071983"/>
    <lineage>
        <taxon>Bacteria</taxon>
        <taxon>Pseudomonadati</taxon>
        <taxon>Pseudomonadota</taxon>
        <taxon>Gammaproteobacteria</taxon>
        <taxon>Legionellales</taxon>
        <taxon>Legionellaceae</taxon>
        <taxon>Legionella</taxon>
    </lineage>
</organism>
<comment type="similarity">
    <text evidence="2 9">Belongs to the membrane fusion protein (MFP) (TC 8.A.1) family.</text>
</comment>
<sequence>MKNEEKSRIFTHIILWSAVLFIFCALIWAHYAILDEVTTGEGKVIPSSQIQIIQNLEGGIVSKLYVQEGEIVQKDQVLMQIDNTRFMASFNEVDKKIASLQIAVIRLSAEMNNKPMAVPPDFAKKNADLVDAEKALYASRQEELNQLTSALGFAEKELALSKPLVAKGAVSEVEILRLERSVNELKGKIYQFKSQALEQLNKAKGELAALSESQSAEKDKLVRTTVRSPVKGIVKRIKVNTIGGVIQPGMDIIEIVPLDDTLLIEAKIRPSDIGFIHPGQNAVVKLTAYEFPIYGGLAGKVEQISADTITDDKTSSGKEETYYLIRVRTDKNYLGTEAKPLYIIPGMMATVDILTGKKSVLQYILKPILKARETALRER</sequence>
<dbReference type="Proteomes" id="UP001222087">
    <property type="component" value="Chromosome"/>
</dbReference>
<keyword evidence="4 9" id="KW-1003">Cell membrane</keyword>
<dbReference type="PRINTS" id="PR01490">
    <property type="entry name" value="RTXTOXIND"/>
</dbReference>
<feature type="transmembrane region" description="Helical" evidence="9">
    <location>
        <begin position="12"/>
        <end position="33"/>
    </location>
</feature>
<dbReference type="Gene3D" id="1.10.287.470">
    <property type="entry name" value="Helix hairpin bin"/>
    <property type="match status" value="1"/>
</dbReference>
<dbReference type="Pfam" id="PF25917">
    <property type="entry name" value="BSH_RND"/>
    <property type="match status" value="1"/>
</dbReference>
<evidence type="ECO:0000256" key="9">
    <source>
        <dbReference type="RuleBase" id="RU365093"/>
    </source>
</evidence>
<feature type="domain" description="Multidrug resistance protein MdtA-like barrel-sandwich hybrid" evidence="10">
    <location>
        <begin position="58"/>
        <end position="249"/>
    </location>
</feature>
<reference evidence="12 13" key="1">
    <citation type="submission" date="2023-02" db="EMBL/GenBank/DDBJ databases">
        <title>Genome Sequence of L. cardiaca H63T.</title>
        <authorList>
            <person name="Lopez A.E."/>
            <person name="Cianciotto N.P."/>
        </authorList>
    </citation>
    <scope>NUCLEOTIDE SEQUENCE [LARGE SCALE GENOMIC DNA]</scope>
    <source>
        <strain evidence="12 13">H63</strain>
    </source>
</reference>
<keyword evidence="7 9" id="KW-1133">Transmembrane helix</keyword>
<evidence type="ECO:0000259" key="11">
    <source>
        <dbReference type="Pfam" id="PF26002"/>
    </source>
</evidence>
<evidence type="ECO:0000256" key="6">
    <source>
        <dbReference type="ARBA" id="ARBA00022692"/>
    </source>
</evidence>
<keyword evidence="13" id="KW-1185">Reference proteome</keyword>
<evidence type="ECO:0000256" key="1">
    <source>
        <dbReference type="ARBA" id="ARBA00004377"/>
    </source>
</evidence>
<evidence type="ECO:0000256" key="7">
    <source>
        <dbReference type="ARBA" id="ARBA00022989"/>
    </source>
</evidence>
<dbReference type="RefSeq" id="WP_275090156.1">
    <property type="nucleotide sequence ID" value="NZ_CP119078.1"/>
</dbReference>
<feature type="domain" description="AprE-like beta-barrel" evidence="11">
    <location>
        <begin position="262"/>
        <end position="356"/>
    </location>
</feature>
<dbReference type="InterPro" id="IPR006144">
    <property type="entry name" value="Secretion_HlyD_CS"/>
</dbReference>
<evidence type="ECO:0000259" key="10">
    <source>
        <dbReference type="Pfam" id="PF25917"/>
    </source>
</evidence>
<keyword evidence="8 9" id="KW-0472">Membrane</keyword>
<comment type="subcellular location">
    <subcellularLocation>
        <location evidence="1 9">Cell inner membrane</location>
        <topology evidence="1 9">Single-pass membrane protein</topology>
    </subcellularLocation>
</comment>
<dbReference type="Pfam" id="PF26002">
    <property type="entry name" value="Beta-barrel_AprE"/>
    <property type="match status" value="1"/>
</dbReference>
<dbReference type="Gene3D" id="2.40.30.170">
    <property type="match status" value="1"/>
</dbReference>
<protein>
    <recommendedName>
        <fullName evidence="9">Membrane fusion protein (MFP) family protein</fullName>
    </recommendedName>
</protein>
<name>A0ABY8AV34_9GAMM</name>
<evidence type="ECO:0000256" key="8">
    <source>
        <dbReference type="ARBA" id="ARBA00023136"/>
    </source>
</evidence>
<keyword evidence="6 9" id="KW-0812">Transmembrane</keyword>
<dbReference type="PANTHER" id="PTHR30386:SF26">
    <property type="entry name" value="TRANSPORT PROTEIN COMB"/>
    <property type="match status" value="1"/>
</dbReference>
<evidence type="ECO:0000256" key="2">
    <source>
        <dbReference type="ARBA" id="ARBA00009477"/>
    </source>
</evidence>
<dbReference type="InterPro" id="IPR058982">
    <property type="entry name" value="Beta-barrel_AprE"/>
</dbReference>
<keyword evidence="3 9" id="KW-0813">Transport</keyword>
<dbReference type="PANTHER" id="PTHR30386">
    <property type="entry name" value="MEMBRANE FUSION SUBUNIT OF EMRAB-TOLC MULTIDRUG EFFLUX PUMP"/>
    <property type="match status" value="1"/>
</dbReference>
<accession>A0ABY8AV34</accession>
<dbReference type="InterPro" id="IPR058625">
    <property type="entry name" value="MdtA-like_BSH"/>
</dbReference>
<evidence type="ECO:0000313" key="13">
    <source>
        <dbReference type="Proteomes" id="UP001222087"/>
    </source>
</evidence>
<gene>
    <name evidence="12" type="ORF">PXX05_06005</name>
</gene>
<dbReference type="InterPro" id="IPR010129">
    <property type="entry name" value="T1SS_HlyD"/>
</dbReference>